<sequence length="323" mass="36226">MSDSPPSPQLRTQPVKKALSIAVSYSDRPGIDDWYKIKHAHKDSDLIVDLLKKTFGYPPENITIMKDDGQCCPPTRNNIAMHHLVSNTMPGDHLVFHISGHWSLRKRTQRNSATEGQEENGIEELFWPCDVAIEHHDAVGKYILNDQIKDILVNGVPPGVNLVIISDCCHFGTIADLPHCHPDREKRTKALRIKEKERSKLVESPATESDEEESTERERAWRCSNGTRQGIPNVVCWSSCMSPQAAYNPNNAAGVFIQLLVEAICENVEQTHQELLHTVTERIEQIANVMSNCASVLNLPKPYLSALYSQTESLAISKIFGEK</sequence>
<name>A0ACB8U5X8_9APHY</name>
<proteinExistence type="predicted"/>
<comment type="caution">
    <text evidence="1">The sequence shown here is derived from an EMBL/GenBank/DDBJ whole genome shotgun (WGS) entry which is preliminary data.</text>
</comment>
<gene>
    <name evidence="1" type="ORF">BDY19DRAFT_1047635</name>
</gene>
<evidence type="ECO:0000313" key="2">
    <source>
        <dbReference type="Proteomes" id="UP001055072"/>
    </source>
</evidence>
<accession>A0ACB8U5X8</accession>
<organism evidence="1 2">
    <name type="scientific">Irpex rosettiformis</name>
    <dbReference type="NCBI Taxonomy" id="378272"/>
    <lineage>
        <taxon>Eukaryota</taxon>
        <taxon>Fungi</taxon>
        <taxon>Dikarya</taxon>
        <taxon>Basidiomycota</taxon>
        <taxon>Agaricomycotina</taxon>
        <taxon>Agaricomycetes</taxon>
        <taxon>Polyporales</taxon>
        <taxon>Irpicaceae</taxon>
        <taxon>Irpex</taxon>
    </lineage>
</organism>
<keyword evidence="2" id="KW-1185">Reference proteome</keyword>
<protein>
    <submittedName>
        <fullName evidence="1">Peptidase C14, caspase domain-containing protein</fullName>
    </submittedName>
</protein>
<reference evidence="1" key="1">
    <citation type="journal article" date="2021" name="Environ. Microbiol.">
        <title>Gene family expansions and transcriptome signatures uncover fungal adaptations to wood decay.</title>
        <authorList>
            <person name="Hage H."/>
            <person name="Miyauchi S."/>
            <person name="Viragh M."/>
            <person name="Drula E."/>
            <person name="Min B."/>
            <person name="Chaduli D."/>
            <person name="Navarro D."/>
            <person name="Favel A."/>
            <person name="Norest M."/>
            <person name="Lesage-Meessen L."/>
            <person name="Balint B."/>
            <person name="Merenyi Z."/>
            <person name="de Eugenio L."/>
            <person name="Morin E."/>
            <person name="Martinez A.T."/>
            <person name="Baldrian P."/>
            <person name="Stursova M."/>
            <person name="Martinez M.J."/>
            <person name="Novotny C."/>
            <person name="Magnuson J.K."/>
            <person name="Spatafora J.W."/>
            <person name="Maurice S."/>
            <person name="Pangilinan J."/>
            <person name="Andreopoulos W."/>
            <person name="LaButti K."/>
            <person name="Hundley H."/>
            <person name="Na H."/>
            <person name="Kuo A."/>
            <person name="Barry K."/>
            <person name="Lipzen A."/>
            <person name="Henrissat B."/>
            <person name="Riley R."/>
            <person name="Ahrendt S."/>
            <person name="Nagy L.G."/>
            <person name="Grigoriev I.V."/>
            <person name="Martin F."/>
            <person name="Rosso M.N."/>
        </authorList>
    </citation>
    <scope>NUCLEOTIDE SEQUENCE</scope>
    <source>
        <strain evidence="1">CBS 384.51</strain>
    </source>
</reference>
<dbReference type="EMBL" id="MU274909">
    <property type="protein sequence ID" value="KAI0089743.1"/>
    <property type="molecule type" value="Genomic_DNA"/>
</dbReference>
<evidence type="ECO:0000313" key="1">
    <source>
        <dbReference type="EMBL" id="KAI0089743.1"/>
    </source>
</evidence>
<dbReference type="Proteomes" id="UP001055072">
    <property type="component" value="Unassembled WGS sequence"/>
</dbReference>